<dbReference type="Proteomes" id="UP000607653">
    <property type="component" value="Unassembled WGS sequence"/>
</dbReference>
<reference evidence="1 2" key="1">
    <citation type="journal article" date="2020" name="Mol. Biol. Evol.">
        <title>Distinct Expression and Methylation Patterns for Genes with Different Fates following a Single Whole-Genome Duplication in Flowering Plants.</title>
        <authorList>
            <person name="Shi T."/>
            <person name="Rahmani R.S."/>
            <person name="Gugger P.F."/>
            <person name="Wang M."/>
            <person name="Li H."/>
            <person name="Zhang Y."/>
            <person name="Li Z."/>
            <person name="Wang Q."/>
            <person name="Van de Peer Y."/>
            <person name="Marchal K."/>
            <person name="Chen J."/>
        </authorList>
    </citation>
    <scope>NUCLEOTIDE SEQUENCE [LARGE SCALE GENOMIC DNA]</scope>
    <source>
        <tissue evidence="1">Leaf</tissue>
    </source>
</reference>
<protein>
    <submittedName>
        <fullName evidence="1">Uncharacterized protein</fullName>
    </submittedName>
</protein>
<comment type="caution">
    <text evidence="1">The sequence shown here is derived from an EMBL/GenBank/DDBJ whole genome shotgun (WGS) entry which is preliminary data.</text>
</comment>
<name>A0A822ZGJ5_NELNU</name>
<accession>A0A822ZGJ5</accession>
<sequence length="31" mass="3572">MLKQGEPVVVFPDDILLQSYVFFMWALIGKS</sequence>
<gene>
    <name evidence="1" type="ORF">HUJ06_001850</name>
</gene>
<dbReference type="EMBL" id="DUZY01000006">
    <property type="protein sequence ID" value="DAD43620.1"/>
    <property type="molecule type" value="Genomic_DNA"/>
</dbReference>
<evidence type="ECO:0000313" key="2">
    <source>
        <dbReference type="Proteomes" id="UP000607653"/>
    </source>
</evidence>
<evidence type="ECO:0000313" key="1">
    <source>
        <dbReference type="EMBL" id="DAD43620.1"/>
    </source>
</evidence>
<proteinExistence type="predicted"/>
<keyword evidence="2" id="KW-1185">Reference proteome</keyword>
<dbReference type="AlphaFoldDB" id="A0A822ZGJ5"/>
<organism evidence="1 2">
    <name type="scientific">Nelumbo nucifera</name>
    <name type="common">Sacred lotus</name>
    <dbReference type="NCBI Taxonomy" id="4432"/>
    <lineage>
        <taxon>Eukaryota</taxon>
        <taxon>Viridiplantae</taxon>
        <taxon>Streptophyta</taxon>
        <taxon>Embryophyta</taxon>
        <taxon>Tracheophyta</taxon>
        <taxon>Spermatophyta</taxon>
        <taxon>Magnoliopsida</taxon>
        <taxon>Proteales</taxon>
        <taxon>Nelumbonaceae</taxon>
        <taxon>Nelumbo</taxon>
    </lineage>
</organism>